<feature type="domain" description="FHA" evidence="2">
    <location>
        <begin position="92"/>
        <end position="143"/>
    </location>
</feature>
<proteinExistence type="predicted"/>
<dbReference type="SUPFAM" id="SSF49879">
    <property type="entry name" value="SMAD/FHA domain"/>
    <property type="match status" value="1"/>
</dbReference>
<dbReference type="CDD" id="cd00060">
    <property type="entry name" value="FHA"/>
    <property type="match status" value="1"/>
</dbReference>
<dbReference type="InterPro" id="IPR000253">
    <property type="entry name" value="FHA_dom"/>
</dbReference>
<dbReference type="PROSITE" id="PS50006">
    <property type="entry name" value="FHA_DOMAIN"/>
    <property type="match status" value="1"/>
</dbReference>
<feature type="transmembrane region" description="Helical" evidence="1">
    <location>
        <begin position="34"/>
        <end position="53"/>
    </location>
</feature>
<dbReference type="Proteomes" id="UP001519272">
    <property type="component" value="Unassembled WGS sequence"/>
</dbReference>
<keyword evidence="1" id="KW-0472">Membrane</keyword>
<evidence type="ECO:0000256" key="1">
    <source>
        <dbReference type="SAM" id="Phobius"/>
    </source>
</evidence>
<reference evidence="3 4" key="1">
    <citation type="submission" date="2021-03" db="EMBL/GenBank/DDBJ databases">
        <title>Genomic Encyclopedia of Type Strains, Phase IV (KMG-IV): sequencing the most valuable type-strain genomes for metagenomic binning, comparative biology and taxonomic classification.</title>
        <authorList>
            <person name="Goeker M."/>
        </authorList>
    </citation>
    <scope>NUCLEOTIDE SEQUENCE [LARGE SCALE GENOMIC DNA]</scope>
    <source>
        <strain evidence="3 4">DSM 14349</strain>
    </source>
</reference>
<evidence type="ECO:0000259" key="2">
    <source>
        <dbReference type="PROSITE" id="PS50006"/>
    </source>
</evidence>
<name>A0ABS4FS69_9BACL</name>
<feature type="transmembrane region" description="Helical" evidence="1">
    <location>
        <begin position="7"/>
        <end position="28"/>
    </location>
</feature>
<dbReference type="InterPro" id="IPR008984">
    <property type="entry name" value="SMAD_FHA_dom_sf"/>
</dbReference>
<sequence length="178" mass="19875">MKTEKSRWILIIDLLIYGILASMVLYALLRPVNYIVQISIVGICTLIAGVLIWRGGTKTAISRSNDPISKIVMLDDDGERIKEWFVKGETSVLIGKSRQTFEVDIDLSDSEYASLVSPEHAVMNCVGNLWYIEDVDSQTGTGIRKCDRSDVKKLAAEEPEPIVPGDMIYIANTRLLIK</sequence>
<accession>A0ABS4FS69</accession>
<dbReference type="Pfam" id="PF00498">
    <property type="entry name" value="FHA"/>
    <property type="match status" value="1"/>
</dbReference>
<evidence type="ECO:0000313" key="3">
    <source>
        <dbReference type="EMBL" id="MBP1905432.1"/>
    </source>
</evidence>
<organism evidence="3 4">
    <name type="scientific">Paenibacillus turicensis</name>
    <dbReference type="NCBI Taxonomy" id="160487"/>
    <lineage>
        <taxon>Bacteria</taxon>
        <taxon>Bacillati</taxon>
        <taxon>Bacillota</taxon>
        <taxon>Bacilli</taxon>
        <taxon>Bacillales</taxon>
        <taxon>Paenibacillaceae</taxon>
        <taxon>Paenibacillus</taxon>
    </lineage>
</organism>
<evidence type="ECO:0000313" key="4">
    <source>
        <dbReference type="Proteomes" id="UP001519272"/>
    </source>
</evidence>
<dbReference type="EMBL" id="JAGGKG010000008">
    <property type="protein sequence ID" value="MBP1905432.1"/>
    <property type="molecule type" value="Genomic_DNA"/>
</dbReference>
<dbReference type="Gene3D" id="2.60.200.20">
    <property type="match status" value="1"/>
</dbReference>
<keyword evidence="1" id="KW-1133">Transmembrane helix</keyword>
<dbReference type="RefSeq" id="WP_342453946.1">
    <property type="nucleotide sequence ID" value="NZ_JAGGKG010000008.1"/>
</dbReference>
<comment type="caution">
    <text evidence="3">The sequence shown here is derived from an EMBL/GenBank/DDBJ whole genome shotgun (WGS) entry which is preliminary data.</text>
</comment>
<protein>
    <recommendedName>
        <fullName evidence="2">FHA domain-containing protein</fullName>
    </recommendedName>
</protein>
<keyword evidence="4" id="KW-1185">Reference proteome</keyword>
<keyword evidence="1" id="KW-0812">Transmembrane</keyword>
<gene>
    <name evidence="3" type="ORF">J2Z32_002062</name>
</gene>